<dbReference type="InterPro" id="IPR044946">
    <property type="entry name" value="Restrct_endonuc_typeI_TRD_sf"/>
</dbReference>
<organism evidence="5 6">
    <name type="scientific">Microscilla marina ATCC 23134</name>
    <dbReference type="NCBI Taxonomy" id="313606"/>
    <lineage>
        <taxon>Bacteria</taxon>
        <taxon>Pseudomonadati</taxon>
        <taxon>Bacteroidota</taxon>
        <taxon>Cytophagia</taxon>
        <taxon>Cytophagales</taxon>
        <taxon>Microscillaceae</taxon>
        <taxon>Microscilla</taxon>
    </lineage>
</organism>
<keyword evidence="3" id="KW-0238">DNA-binding</keyword>
<evidence type="ECO:0000256" key="1">
    <source>
        <dbReference type="ARBA" id="ARBA00010923"/>
    </source>
</evidence>
<dbReference type="InterPro" id="IPR052021">
    <property type="entry name" value="Type-I_RS_S_subunit"/>
</dbReference>
<keyword evidence="6" id="KW-1185">Reference proteome</keyword>
<dbReference type="Proteomes" id="UP000004095">
    <property type="component" value="Unassembled WGS sequence"/>
</dbReference>
<dbReference type="OrthoDB" id="9816225at2"/>
<name>A1ZTJ2_MICM2</name>
<accession>A1ZTJ2</accession>
<gene>
    <name evidence="5" type="ORF">M23134_01574</name>
</gene>
<dbReference type="GO" id="GO:0003677">
    <property type="term" value="F:DNA binding"/>
    <property type="evidence" value="ECO:0007669"/>
    <property type="project" value="UniProtKB-KW"/>
</dbReference>
<dbReference type="RefSeq" id="WP_002701243.1">
    <property type="nucleotide sequence ID" value="NZ_AAWS01000036.1"/>
</dbReference>
<dbReference type="PANTHER" id="PTHR30408:SF12">
    <property type="entry name" value="TYPE I RESTRICTION ENZYME MJAVIII SPECIFICITY SUBUNIT"/>
    <property type="match status" value="1"/>
</dbReference>
<proteinExistence type="inferred from homology"/>
<dbReference type="Gene3D" id="3.90.220.20">
    <property type="entry name" value="DNA methylase specificity domains"/>
    <property type="match status" value="1"/>
</dbReference>
<dbReference type="InterPro" id="IPR000055">
    <property type="entry name" value="Restrct_endonuc_typeI_TRD"/>
</dbReference>
<evidence type="ECO:0000313" key="5">
    <source>
        <dbReference type="EMBL" id="EAY26252.1"/>
    </source>
</evidence>
<comment type="similarity">
    <text evidence="1">Belongs to the type-I restriction system S methylase family.</text>
</comment>
<evidence type="ECO:0000259" key="4">
    <source>
        <dbReference type="Pfam" id="PF01420"/>
    </source>
</evidence>
<keyword evidence="2" id="KW-0680">Restriction system</keyword>
<protein>
    <recommendedName>
        <fullName evidence="4">Type I restriction modification DNA specificity domain-containing protein</fullName>
    </recommendedName>
</protein>
<dbReference type="EMBL" id="AAWS01000036">
    <property type="protein sequence ID" value="EAY26252.1"/>
    <property type="molecule type" value="Genomic_DNA"/>
</dbReference>
<dbReference type="Pfam" id="PF01420">
    <property type="entry name" value="Methylase_S"/>
    <property type="match status" value="1"/>
</dbReference>
<dbReference type="PANTHER" id="PTHR30408">
    <property type="entry name" value="TYPE-1 RESTRICTION ENZYME ECOKI SPECIFICITY PROTEIN"/>
    <property type="match status" value="1"/>
</dbReference>
<evidence type="ECO:0000256" key="2">
    <source>
        <dbReference type="ARBA" id="ARBA00022747"/>
    </source>
</evidence>
<comment type="caution">
    <text evidence="5">The sequence shown here is derived from an EMBL/GenBank/DDBJ whole genome shotgun (WGS) entry which is preliminary data.</text>
</comment>
<dbReference type="CDD" id="cd16961">
    <property type="entry name" value="RMtype1_S_TRD-CR_like"/>
    <property type="match status" value="1"/>
</dbReference>
<feature type="domain" description="Type I restriction modification DNA specificity" evidence="4">
    <location>
        <begin position="1"/>
        <end position="168"/>
    </location>
</feature>
<evidence type="ECO:0000256" key="3">
    <source>
        <dbReference type="ARBA" id="ARBA00023125"/>
    </source>
</evidence>
<evidence type="ECO:0000313" key="6">
    <source>
        <dbReference type="Proteomes" id="UP000004095"/>
    </source>
</evidence>
<dbReference type="AlphaFoldDB" id="A1ZTJ2"/>
<reference evidence="5 6" key="1">
    <citation type="submission" date="2007-01" db="EMBL/GenBank/DDBJ databases">
        <authorList>
            <person name="Haygood M."/>
            <person name="Podell S."/>
            <person name="Anderson C."/>
            <person name="Hopkinson B."/>
            <person name="Roe K."/>
            <person name="Barbeau K."/>
            <person name="Gaasterland T."/>
            <person name="Ferriera S."/>
            <person name="Johnson J."/>
            <person name="Kravitz S."/>
            <person name="Beeson K."/>
            <person name="Sutton G."/>
            <person name="Rogers Y.-H."/>
            <person name="Friedman R."/>
            <person name="Frazier M."/>
            <person name="Venter J.C."/>
        </authorList>
    </citation>
    <scope>NUCLEOTIDE SEQUENCE [LARGE SCALE GENOMIC DNA]</scope>
    <source>
        <strain evidence="5 6">ATCC 23134</strain>
    </source>
</reference>
<sequence length="206" mass="23522">MEKVEKIPLGELFIIKSGATLTKRYTESAKARPMQVVKMKHIDHSLGKVDWGKVEAMALEIPNEDRLLHRSDLLFVAKGDRNTTIPLSNLSTDEYAVPSNHFFILRYKRDWKSRLHLEYVVWYLNEAAQGYFAQQGTGATVKNISMKVLENIEVPLPALQVQQKIAQTYALLQQEARDFEALQGVRKQILKGVLNKITGDETKQKN</sequence>
<dbReference type="SUPFAM" id="SSF116734">
    <property type="entry name" value="DNA methylase specificity domain"/>
    <property type="match status" value="1"/>
</dbReference>
<dbReference type="GO" id="GO:0009307">
    <property type="term" value="P:DNA restriction-modification system"/>
    <property type="evidence" value="ECO:0007669"/>
    <property type="project" value="UniProtKB-KW"/>
</dbReference>
<dbReference type="eggNOG" id="COG0732">
    <property type="taxonomic scope" value="Bacteria"/>
</dbReference>